<organism evidence="1 2">
    <name type="scientific">Araneus ventricosus</name>
    <name type="common">Orbweaver spider</name>
    <name type="synonym">Epeira ventricosa</name>
    <dbReference type="NCBI Taxonomy" id="182803"/>
    <lineage>
        <taxon>Eukaryota</taxon>
        <taxon>Metazoa</taxon>
        <taxon>Ecdysozoa</taxon>
        <taxon>Arthropoda</taxon>
        <taxon>Chelicerata</taxon>
        <taxon>Arachnida</taxon>
        <taxon>Araneae</taxon>
        <taxon>Araneomorphae</taxon>
        <taxon>Entelegynae</taxon>
        <taxon>Araneoidea</taxon>
        <taxon>Araneidae</taxon>
        <taxon>Araneus</taxon>
    </lineage>
</organism>
<dbReference type="AlphaFoldDB" id="A0A4Y2L6W4"/>
<keyword evidence="2" id="KW-1185">Reference proteome</keyword>
<gene>
    <name evidence="1" type="ORF">AVEN_25563_1</name>
</gene>
<dbReference type="EMBL" id="BGPR01005456">
    <property type="protein sequence ID" value="GBN10368.1"/>
    <property type="molecule type" value="Genomic_DNA"/>
</dbReference>
<evidence type="ECO:0000313" key="1">
    <source>
        <dbReference type="EMBL" id="GBN10368.1"/>
    </source>
</evidence>
<dbReference type="Proteomes" id="UP000499080">
    <property type="component" value="Unassembled WGS sequence"/>
</dbReference>
<sequence>MGKCEKTNKTAEVIESNQVVRSHVVEDSEPLAVTQRQKELILENWHLLVENISNVGVITFM</sequence>
<name>A0A4Y2L6W4_ARAVE</name>
<dbReference type="OrthoDB" id="6429478at2759"/>
<feature type="non-terminal residue" evidence="1">
    <location>
        <position position="61"/>
    </location>
</feature>
<comment type="caution">
    <text evidence="1">The sequence shown here is derived from an EMBL/GenBank/DDBJ whole genome shotgun (WGS) entry which is preliminary data.</text>
</comment>
<protein>
    <submittedName>
        <fullName evidence="1">Uncharacterized protein</fullName>
    </submittedName>
</protein>
<reference evidence="1 2" key="1">
    <citation type="journal article" date="2019" name="Sci. Rep.">
        <title>Orb-weaving spider Araneus ventricosus genome elucidates the spidroin gene catalogue.</title>
        <authorList>
            <person name="Kono N."/>
            <person name="Nakamura H."/>
            <person name="Ohtoshi R."/>
            <person name="Moran D.A.P."/>
            <person name="Shinohara A."/>
            <person name="Yoshida Y."/>
            <person name="Fujiwara M."/>
            <person name="Mori M."/>
            <person name="Tomita M."/>
            <person name="Arakawa K."/>
        </authorList>
    </citation>
    <scope>NUCLEOTIDE SEQUENCE [LARGE SCALE GENOMIC DNA]</scope>
</reference>
<evidence type="ECO:0000313" key="2">
    <source>
        <dbReference type="Proteomes" id="UP000499080"/>
    </source>
</evidence>
<proteinExistence type="predicted"/>
<accession>A0A4Y2L6W4</accession>